<dbReference type="EC" id="3.1.26.11" evidence="8"/>
<dbReference type="GO" id="GO:0008270">
    <property type="term" value="F:zinc ion binding"/>
    <property type="evidence" value="ECO:0007669"/>
    <property type="project" value="UniProtKB-UniRule"/>
</dbReference>
<protein>
    <recommendedName>
        <fullName evidence="8">Ribonuclease Z</fullName>
        <shortName evidence="8">RNase Z</shortName>
        <ecNumber evidence="8">3.1.26.11</ecNumber>
    </recommendedName>
    <alternativeName>
        <fullName evidence="8">tRNA 3 endonuclease</fullName>
    </alternativeName>
    <alternativeName>
        <fullName evidence="8">tRNase Z</fullName>
    </alternativeName>
</protein>
<evidence type="ECO:0000259" key="9">
    <source>
        <dbReference type="Pfam" id="PF12706"/>
    </source>
</evidence>
<feature type="binding site" evidence="8">
    <location>
        <position position="63"/>
    </location>
    <ligand>
        <name>Zn(2+)</name>
        <dbReference type="ChEBI" id="CHEBI:29105"/>
        <label>1</label>
        <note>catalytic</note>
    </ligand>
</feature>
<keyword evidence="6 8" id="KW-0378">Hydrolase</keyword>
<keyword evidence="4 8" id="KW-0479">Metal-binding</keyword>
<comment type="catalytic activity">
    <reaction evidence="8">
        <text>Endonucleolytic cleavage of RNA, removing extra 3' nucleotides from tRNA precursor, generating 3' termini of tRNAs. A 3'-hydroxy group is left at the tRNA terminus and a 5'-phosphoryl group is left at the trailer molecule.</text>
        <dbReference type="EC" id="3.1.26.11"/>
    </reaction>
</comment>
<evidence type="ECO:0000256" key="3">
    <source>
        <dbReference type="ARBA" id="ARBA00022722"/>
    </source>
</evidence>
<feature type="domain" description="Metallo-beta-lactamase" evidence="9">
    <location>
        <begin position="34"/>
        <end position="153"/>
    </location>
</feature>
<accession>A0A8J3ETY5</accession>
<dbReference type="RefSeq" id="WP_130650488.1">
    <property type="nucleotide sequence ID" value="NZ_BMHA01000006.1"/>
</dbReference>
<gene>
    <name evidence="8 10" type="primary">rnz</name>
    <name evidence="10" type="ORF">GCM10011354_19680</name>
</gene>
<evidence type="ECO:0000256" key="8">
    <source>
        <dbReference type="HAMAP-Rule" id="MF_01818"/>
    </source>
</evidence>
<keyword evidence="7 8" id="KW-0862">Zinc</keyword>
<feature type="binding site" evidence="8">
    <location>
        <position position="65"/>
    </location>
    <ligand>
        <name>Zn(2+)</name>
        <dbReference type="ChEBI" id="CHEBI:29105"/>
        <label>1</label>
        <note>catalytic</note>
    </ligand>
</feature>
<dbReference type="EMBL" id="BMHA01000006">
    <property type="protein sequence ID" value="GGI06556.1"/>
    <property type="molecule type" value="Genomic_DNA"/>
</dbReference>
<evidence type="ECO:0000313" key="11">
    <source>
        <dbReference type="Proteomes" id="UP000650511"/>
    </source>
</evidence>
<dbReference type="PANTHER" id="PTHR46018:SF2">
    <property type="entry name" value="ZINC PHOSPHODIESTERASE ELAC PROTEIN 1"/>
    <property type="match status" value="1"/>
</dbReference>
<dbReference type="GO" id="GO:0042781">
    <property type="term" value="F:3'-tRNA processing endoribonuclease activity"/>
    <property type="evidence" value="ECO:0007669"/>
    <property type="project" value="UniProtKB-UniRule"/>
</dbReference>
<keyword evidence="5 8" id="KW-0255">Endonuclease</keyword>
<feature type="active site" description="Proton acceptor" evidence="8">
    <location>
        <position position="67"/>
    </location>
</feature>
<feature type="binding site" evidence="8">
    <location>
        <position position="142"/>
    </location>
    <ligand>
        <name>Zn(2+)</name>
        <dbReference type="ChEBI" id="CHEBI:29105"/>
        <label>1</label>
        <note>catalytic</note>
    </ligand>
</feature>
<reference evidence="10" key="2">
    <citation type="submission" date="2020-09" db="EMBL/GenBank/DDBJ databases">
        <authorList>
            <person name="Sun Q."/>
            <person name="Zhou Y."/>
        </authorList>
    </citation>
    <scope>NUCLEOTIDE SEQUENCE</scope>
    <source>
        <strain evidence="10">CGMCC 1.14988</strain>
    </source>
</reference>
<name>A0A8J3ETY5_9ACTN</name>
<comment type="function">
    <text evidence="8">Zinc phosphodiesterase, which displays some tRNA 3'-processing endonuclease activity. Probably involved in tRNA maturation, by removing a 3'-trailer from precursor tRNA.</text>
</comment>
<feature type="binding site" evidence="8">
    <location>
        <position position="267"/>
    </location>
    <ligand>
        <name>Zn(2+)</name>
        <dbReference type="ChEBI" id="CHEBI:29105"/>
        <label>2</label>
        <note>catalytic</note>
    </ligand>
</feature>
<dbReference type="HAMAP" id="MF_01818">
    <property type="entry name" value="RNase_Z_BN"/>
    <property type="match status" value="1"/>
</dbReference>
<dbReference type="Pfam" id="PF12706">
    <property type="entry name" value="Lactamase_B_2"/>
    <property type="match status" value="2"/>
</dbReference>
<feature type="binding site" evidence="8">
    <location>
        <position position="68"/>
    </location>
    <ligand>
        <name>Zn(2+)</name>
        <dbReference type="ChEBI" id="CHEBI:29105"/>
        <label>2</label>
        <note>catalytic</note>
    </ligand>
</feature>
<dbReference type="OrthoDB" id="9800940at2"/>
<dbReference type="SUPFAM" id="SSF56281">
    <property type="entry name" value="Metallo-hydrolase/oxidoreductase"/>
    <property type="match status" value="1"/>
</dbReference>
<dbReference type="Gene3D" id="3.60.15.10">
    <property type="entry name" value="Ribonuclease Z/Hydroxyacylglutathione hydrolase-like"/>
    <property type="match status" value="1"/>
</dbReference>
<sequence length="306" mass="33157">MSTRQLVVLGTASQVPTRTRNHNGHVLLWDELGILFDPGEGTQRQLTHAGLPVSRIDHVCITHAHGDHCLGLPGVLQRRALDGLSAPVTVHHPRPAADTIARLRDATPYEATAPVVLRGVELASTAPLDLGPVTLRAAPLEHGEPAVGWRIDEPDGWRADPELLAAARVPGPLRRELLREGRVEVDGRMVRREEVAVPRPGQSMAFVMDTRDCDGARELAAGVDLLVIEATFLDDQRALAEEVGHLTATQAARIGAECGARRVVLTHFSQRYPDLTEHLAQARAAAPGLDIHVAADLDRVDVPPRR</sequence>
<evidence type="ECO:0000313" key="10">
    <source>
        <dbReference type="EMBL" id="GGI06556.1"/>
    </source>
</evidence>
<comment type="cofactor">
    <cofactor evidence="8">
        <name>Zn(2+)</name>
        <dbReference type="ChEBI" id="CHEBI:29105"/>
    </cofactor>
    <text evidence="8">Binds 2 Zn(2+) ions.</text>
</comment>
<dbReference type="InterPro" id="IPR036866">
    <property type="entry name" value="RibonucZ/Hydroxyglut_hydro"/>
</dbReference>
<proteinExistence type="inferred from homology"/>
<evidence type="ECO:0000256" key="1">
    <source>
        <dbReference type="ARBA" id="ARBA00011738"/>
    </source>
</evidence>
<feature type="binding site" evidence="8">
    <location>
        <position position="209"/>
    </location>
    <ligand>
        <name>Zn(2+)</name>
        <dbReference type="ChEBI" id="CHEBI:29105"/>
        <label>2</label>
        <note>catalytic</note>
    </ligand>
</feature>
<dbReference type="Proteomes" id="UP000650511">
    <property type="component" value="Unassembled WGS sequence"/>
</dbReference>
<feature type="binding site" evidence="8">
    <location>
        <position position="209"/>
    </location>
    <ligand>
        <name>Zn(2+)</name>
        <dbReference type="ChEBI" id="CHEBI:29105"/>
        <label>1</label>
        <note>catalytic</note>
    </ligand>
</feature>
<comment type="subunit">
    <text evidence="1 8">Homodimer.</text>
</comment>
<feature type="domain" description="Metallo-beta-lactamase" evidence="9">
    <location>
        <begin position="197"/>
        <end position="268"/>
    </location>
</feature>
<keyword evidence="2 8" id="KW-0819">tRNA processing</keyword>
<dbReference type="InterPro" id="IPR001279">
    <property type="entry name" value="Metallo-B-lactamas"/>
</dbReference>
<dbReference type="PANTHER" id="PTHR46018">
    <property type="entry name" value="ZINC PHOSPHODIESTERASE ELAC PROTEIN 1"/>
    <property type="match status" value="1"/>
</dbReference>
<dbReference type="InterPro" id="IPR013471">
    <property type="entry name" value="RNase_Z/BN"/>
</dbReference>
<feature type="binding site" evidence="8">
    <location>
        <position position="67"/>
    </location>
    <ligand>
        <name>Zn(2+)</name>
        <dbReference type="ChEBI" id="CHEBI:29105"/>
        <label>2</label>
        <note>catalytic</note>
    </ligand>
</feature>
<reference evidence="10" key="1">
    <citation type="journal article" date="2014" name="Int. J. Syst. Evol. Microbiol.">
        <title>Complete genome sequence of Corynebacterium casei LMG S-19264T (=DSM 44701T), isolated from a smear-ripened cheese.</title>
        <authorList>
            <consortium name="US DOE Joint Genome Institute (JGI-PGF)"/>
            <person name="Walter F."/>
            <person name="Albersmeier A."/>
            <person name="Kalinowski J."/>
            <person name="Ruckert C."/>
        </authorList>
    </citation>
    <scope>NUCLEOTIDE SEQUENCE</scope>
    <source>
        <strain evidence="10">CGMCC 1.14988</strain>
    </source>
</reference>
<evidence type="ECO:0000256" key="5">
    <source>
        <dbReference type="ARBA" id="ARBA00022759"/>
    </source>
</evidence>
<evidence type="ECO:0000256" key="4">
    <source>
        <dbReference type="ARBA" id="ARBA00022723"/>
    </source>
</evidence>
<evidence type="ECO:0000256" key="7">
    <source>
        <dbReference type="ARBA" id="ARBA00022833"/>
    </source>
</evidence>
<keyword evidence="11" id="KW-1185">Reference proteome</keyword>
<dbReference type="CDD" id="cd07717">
    <property type="entry name" value="RNaseZ_ZiPD-like_MBL-fold"/>
    <property type="match status" value="1"/>
</dbReference>
<comment type="caution">
    <text evidence="10">The sequence shown here is derived from an EMBL/GenBank/DDBJ whole genome shotgun (WGS) entry which is preliminary data.</text>
</comment>
<evidence type="ECO:0000256" key="2">
    <source>
        <dbReference type="ARBA" id="ARBA00022694"/>
    </source>
</evidence>
<keyword evidence="3 8" id="KW-0540">Nuclease</keyword>
<evidence type="ECO:0000256" key="6">
    <source>
        <dbReference type="ARBA" id="ARBA00022801"/>
    </source>
</evidence>
<dbReference type="AlphaFoldDB" id="A0A8J3ETY5"/>
<organism evidence="10 11">
    <name type="scientific">Egicoccus halophilus</name>
    <dbReference type="NCBI Taxonomy" id="1670830"/>
    <lineage>
        <taxon>Bacteria</taxon>
        <taxon>Bacillati</taxon>
        <taxon>Actinomycetota</taxon>
        <taxon>Nitriliruptoria</taxon>
        <taxon>Egicoccales</taxon>
        <taxon>Egicoccaceae</taxon>
        <taxon>Egicoccus</taxon>
    </lineage>
</organism>
<comment type="similarity">
    <text evidence="8">Belongs to the RNase Z family.</text>
</comment>